<organism evidence="1 2">
    <name type="scientific">Gossypium australe</name>
    <dbReference type="NCBI Taxonomy" id="47621"/>
    <lineage>
        <taxon>Eukaryota</taxon>
        <taxon>Viridiplantae</taxon>
        <taxon>Streptophyta</taxon>
        <taxon>Embryophyta</taxon>
        <taxon>Tracheophyta</taxon>
        <taxon>Spermatophyta</taxon>
        <taxon>Magnoliopsida</taxon>
        <taxon>eudicotyledons</taxon>
        <taxon>Gunneridae</taxon>
        <taxon>Pentapetalae</taxon>
        <taxon>rosids</taxon>
        <taxon>malvids</taxon>
        <taxon>Malvales</taxon>
        <taxon>Malvaceae</taxon>
        <taxon>Malvoideae</taxon>
        <taxon>Gossypium</taxon>
    </lineage>
</organism>
<dbReference type="PANTHER" id="PTHR45835">
    <property type="entry name" value="YALI0A06105P"/>
    <property type="match status" value="1"/>
</dbReference>
<dbReference type="Gene3D" id="3.30.420.10">
    <property type="entry name" value="Ribonuclease H-like superfamily/Ribonuclease H"/>
    <property type="match status" value="1"/>
</dbReference>
<comment type="caution">
    <text evidence="1">The sequence shown here is derived from an EMBL/GenBank/DDBJ whole genome shotgun (WGS) entry which is preliminary data.</text>
</comment>
<protein>
    <submittedName>
        <fullName evidence="1">Integrase</fullName>
    </submittedName>
</protein>
<accession>A0A5B6VWY1</accession>
<dbReference type="InterPro" id="IPR012337">
    <property type="entry name" value="RNaseH-like_sf"/>
</dbReference>
<dbReference type="Proteomes" id="UP000325315">
    <property type="component" value="Unassembled WGS sequence"/>
</dbReference>
<dbReference type="PANTHER" id="PTHR45835:SF99">
    <property type="entry name" value="CHROMO DOMAIN-CONTAINING PROTEIN-RELATED"/>
    <property type="match status" value="1"/>
</dbReference>
<dbReference type="SUPFAM" id="SSF53098">
    <property type="entry name" value="Ribonuclease H-like"/>
    <property type="match status" value="1"/>
</dbReference>
<evidence type="ECO:0000313" key="1">
    <source>
        <dbReference type="EMBL" id="KAA3473770.1"/>
    </source>
</evidence>
<name>A0A5B6VWY1_9ROSI</name>
<dbReference type="EMBL" id="SMMG02000005">
    <property type="protein sequence ID" value="KAA3473770.1"/>
    <property type="molecule type" value="Genomic_DNA"/>
</dbReference>
<evidence type="ECO:0000313" key="2">
    <source>
        <dbReference type="Proteomes" id="UP000325315"/>
    </source>
</evidence>
<dbReference type="AlphaFoldDB" id="A0A5B6VWY1"/>
<reference evidence="2" key="1">
    <citation type="journal article" date="2019" name="Plant Biotechnol. J.">
        <title>Genome sequencing of the Australian wild diploid species Gossypium australe highlights disease resistance and delayed gland morphogenesis.</title>
        <authorList>
            <person name="Cai Y."/>
            <person name="Cai X."/>
            <person name="Wang Q."/>
            <person name="Wang P."/>
            <person name="Zhang Y."/>
            <person name="Cai C."/>
            <person name="Xu Y."/>
            <person name="Wang K."/>
            <person name="Zhou Z."/>
            <person name="Wang C."/>
            <person name="Geng S."/>
            <person name="Li B."/>
            <person name="Dong Q."/>
            <person name="Hou Y."/>
            <person name="Wang H."/>
            <person name="Ai P."/>
            <person name="Liu Z."/>
            <person name="Yi F."/>
            <person name="Sun M."/>
            <person name="An G."/>
            <person name="Cheng J."/>
            <person name="Zhang Y."/>
            <person name="Shi Q."/>
            <person name="Xie Y."/>
            <person name="Shi X."/>
            <person name="Chang Y."/>
            <person name="Huang F."/>
            <person name="Chen Y."/>
            <person name="Hong S."/>
            <person name="Mi L."/>
            <person name="Sun Q."/>
            <person name="Zhang L."/>
            <person name="Zhou B."/>
            <person name="Peng R."/>
            <person name="Zhang X."/>
            <person name="Liu F."/>
        </authorList>
    </citation>
    <scope>NUCLEOTIDE SEQUENCE [LARGE SCALE GENOMIC DNA]</scope>
    <source>
        <strain evidence="2">cv. PA1801</strain>
    </source>
</reference>
<proteinExistence type="predicted"/>
<dbReference type="OrthoDB" id="111931at2759"/>
<sequence>MKREIFQFVSKCLVKAKHQAPSRLLQPIMIPQRKWERVTMDFVSCLPLTPRKKDAIWVIVDRFSLDKLAELNVSEIVKLHGVPMSIIYYHDSRFTSRL</sequence>
<dbReference type="GO" id="GO:0003676">
    <property type="term" value="F:nucleic acid binding"/>
    <property type="evidence" value="ECO:0007669"/>
    <property type="project" value="InterPro"/>
</dbReference>
<gene>
    <name evidence="1" type="ORF">EPI10_024125</name>
</gene>
<dbReference type="InterPro" id="IPR036397">
    <property type="entry name" value="RNaseH_sf"/>
</dbReference>
<keyword evidence="2" id="KW-1185">Reference proteome</keyword>